<evidence type="ECO:0000256" key="1">
    <source>
        <dbReference type="SAM" id="MobiDB-lite"/>
    </source>
</evidence>
<reference evidence="2" key="2">
    <citation type="submission" date="2022-01" db="EMBL/GenBank/DDBJ databases">
        <authorList>
            <person name="Yamashiro T."/>
            <person name="Shiraishi A."/>
            <person name="Satake H."/>
            <person name="Nakayama K."/>
        </authorList>
    </citation>
    <scope>NUCLEOTIDE SEQUENCE</scope>
</reference>
<dbReference type="Proteomes" id="UP001151760">
    <property type="component" value="Unassembled WGS sequence"/>
</dbReference>
<reference evidence="2" key="1">
    <citation type="journal article" date="2022" name="Int. J. Mol. Sci.">
        <title>Draft Genome of Tanacetum Coccineum: Genomic Comparison of Closely Related Tanacetum-Family Plants.</title>
        <authorList>
            <person name="Yamashiro T."/>
            <person name="Shiraishi A."/>
            <person name="Nakayama K."/>
            <person name="Satake H."/>
        </authorList>
    </citation>
    <scope>NUCLEOTIDE SEQUENCE</scope>
</reference>
<protein>
    <submittedName>
        <fullName evidence="2">Uncharacterized protein</fullName>
    </submittedName>
</protein>
<accession>A0ABQ4WMT3</accession>
<feature type="compositionally biased region" description="Polar residues" evidence="1">
    <location>
        <begin position="208"/>
        <end position="220"/>
    </location>
</feature>
<feature type="region of interest" description="Disordered" evidence="1">
    <location>
        <begin position="180"/>
        <end position="237"/>
    </location>
</feature>
<comment type="caution">
    <text evidence="2">The sequence shown here is derived from an EMBL/GenBank/DDBJ whole genome shotgun (WGS) entry which is preliminary data.</text>
</comment>
<name>A0ABQ4WMT3_9ASTR</name>
<gene>
    <name evidence="2" type="ORF">Tco_0627589</name>
</gene>
<proteinExistence type="predicted"/>
<feature type="compositionally biased region" description="Polar residues" evidence="1">
    <location>
        <begin position="180"/>
        <end position="195"/>
    </location>
</feature>
<dbReference type="EMBL" id="BQNB010008781">
    <property type="protein sequence ID" value="GJS54227.1"/>
    <property type="molecule type" value="Genomic_DNA"/>
</dbReference>
<evidence type="ECO:0000313" key="3">
    <source>
        <dbReference type="Proteomes" id="UP001151760"/>
    </source>
</evidence>
<keyword evidence="3" id="KW-1185">Reference proteome</keyword>
<evidence type="ECO:0000313" key="2">
    <source>
        <dbReference type="EMBL" id="GJS54227.1"/>
    </source>
</evidence>
<organism evidence="2 3">
    <name type="scientific">Tanacetum coccineum</name>
    <dbReference type="NCBI Taxonomy" id="301880"/>
    <lineage>
        <taxon>Eukaryota</taxon>
        <taxon>Viridiplantae</taxon>
        <taxon>Streptophyta</taxon>
        <taxon>Embryophyta</taxon>
        <taxon>Tracheophyta</taxon>
        <taxon>Spermatophyta</taxon>
        <taxon>Magnoliopsida</taxon>
        <taxon>eudicotyledons</taxon>
        <taxon>Gunneridae</taxon>
        <taxon>Pentapetalae</taxon>
        <taxon>asterids</taxon>
        <taxon>campanulids</taxon>
        <taxon>Asterales</taxon>
        <taxon>Asteraceae</taxon>
        <taxon>Asteroideae</taxon>
        <taxon>Anthemideae</taxon>
        <taxon>Anthemidinae</taxon>
        <taxon>Tanacetum</taxon>
    </lineage>
</organism>
<sequence length="319" mass="36218">MLRYLAGMEPYYLKCIMDGSFLPKTVDGDAKPDSEYTLDERRGLRNANHTQTLDLANICGRFVYKENLIERSTSSSQNPKTLQPKNNGFVAETFDWDEEEVSDKEEVTQVKLKEEKTINEKWLTSSKKVSQCISEQIPHQKKKVLGGELFTESSSKVNENIFIPASMGILVPESQAVNESLKPNETSNTPESPQDSKVKSLTPLPTLKNLQGSSPSSQVMPLTFQPHSSRERPGLGIMKHTKPKHEILQKRLFQELILYCMICKREDHRTSDHEMYTTSLKRSKNYKAQPYQCASSSKQILKAKAKPFPSCTHCGFNDH</sequence>